<organism evidence="2 3">
    <name type="scientific">Metasolibacillus meyeri</name>
    <dbReference type="NCBI Taxonomy" id="1071052"/>
    <lineage>
        <taxon>Bacteria</taxon>
        <taxon>Bacillati</taxon>
        <taxon>Bacillota</taxon>
        <taxon>Bacilli</taxon>
        <taxon>Bacillales</taxon>
        <taxon>Caryophanaceae</taxon>
        <taxon>Metasolibacillus</taxon>
    </lineage>
</organism>
<dbReference type="Pfam" id="PF00395">
    <property type="entry name" value="SLH"/>
    <property type="match status" value="1"/>
</dbReference>
<dbReference type="EMBL" id="JARSFG010000020">
    <property type="protein sequence ID" value="MEC1179874.1"/>
    <property type="molecule type" value="Genomic_DNA"/>
</dbReference>
<protein>
    <submittedName>
        <fullName evidence="2">S-layer homology domain-containing protein</fullName>
    </submittedName>
</protein>
<evidence type="ECO:0000259" key="1">
    <source>
        <dbReference type="PROSITE" id="PS51272"/>
    </source>
</evidence>
<dbReference type="Proteomes" id="UP001344888">
    <property type="component" value="Unassembled WGS sequence"/>
</dbReference>
<name>A0AAW9NWI9_9BACL</name>
<dbReference type="PROSITE" id="PS51272">
    <property type="entry name" value="SLH"/>
    <property type="match status" value="1"/>
</dbReference>
<accession>A0AAW9NWI9</accession>
<proteinExistence type="predicted"/>
<keyword evidence="3" id="KW-1185">Reference proteome</keyword>
<reference evidence="2 3" key="1">
    <citation type="submission" date="2023-03" db="EMBL/GenBank/DDBJ databases">
        <title>Bacillus Genome Sequencing.</title>
        <authorList>
            <person name="Dunlap C."/>
        </authorList>
    </citation>
    <scope>NUCLEOTIDE SEQUENCE [LARGE SCALE GENOMIC DNA]</scope>
    <source>
        <strain evidence="2 3">B-59205</strain>
    </source>
</reference>
<gene>
    <name evidence="2" type="ORF">P9B03_15345</name>
</gene>
<evidence type="ECO:0000313" key="2">
    <source>
        <dbReference type="EMBL" id="MEC1179874.1"/>
    </source>
</evidence>
<evidence type="ECO:0000313" key="3">
    <source>
        <dbReference type="Proteomes" id="UP001344888"/>
    </source>
</evidence>
<dbReference type="RefSeq" id="WP_326124370.1">
    <property type="nucleotide sequence ID" value="NZ_JARSFG010000020.1"/>
</dbReference>
<sequence length="46" mass="5205">MHWAKDYIATLAEHGITLGDNGHFKPNEPVTRAQFVAFMHRALLAK</sequence>
<dbReference type="AlphaFoldDB" id="A0AAW9NWI9"/>
<feature type="domain" description="SLH" evidence="1">
    <location>
        <begin position="1"/>
        <end position="46"/>
    </location>
</feature>
<dbReference type="InterPro" id="IPR001119">
    <property type="entry name" value="SLH_dom"/>
</dbReference>
<comment type="caution">
    <text evidence="2">The sequence shown here is derived from an EMBL/GenBank/DDBJ whole genome shotgun (WGS) entry which is preliminary data.</text>
</comment>